<feature type="compositionally biased region" description="Low complexity" evidence="5">
    <location>
        <begin position="30"/>
        <end position="49"/>
    </location>
</feature>
<dbReference type="PANTHER" id="PTHR23534">
    <property type="entry name" value="MFS PERMEASE"/>
    <property type="match status" value="1"/>
</dbReference>
<evidence type="ECO:0000256" key="4">
    <source>
        <dbReference type="ARBA" id="ARBA00023136"/>
    </source>
</evidence>
<evidence type="ECO:0000313" key="9">
    <source>
        <dbReference type="Proteomes" id="UP000316806"/>
    </source>
</evidence>
<evidence type="ECO:0000256" key="5">
    <source>
        <dbReference type="SAM" id="MobiDB-lite"/>
    </source>
</evidence>
<dbReference type="AlphaFoldDB" id="A0A516R5K8"/>
<feature type="transmembrane region" description="Helical" evidence="6">
    <location>
        <begin position="173"/>
        <end position="194"/>
    </location>
</feature>
<feature type="transmembrane region" description="Helical" evidence="6">
    <location>
        <begin position="206"/>
        <end position="224"/>
    </location>
</feature>
<dbReference type="EMBL" id="CP040916">
    <property type="protein sequence ID" value="QDQ10923.1"/>
    <property type="molecule type" value="Genomic_DNA"/>
</dbReference>
<dbReference type="InterPro" id="IPR036259">
    <property type="entry name" value="MFS_trans_sf"/>
</dbReference>
<protein>
    <submittedName>
        <fullName evidence="8">MFS transporter</fullName>
    </submittedName>
</protein>
<dbReference type="Gene3D" id="1.20.1250.20">
    <property type="entry name" value="MFS general substrate transporter like domains"/>
    <property type="match status" value="1"/>
</dbReference>
<dbReference type="GO" id="GO:0022857">
    <property type="term" value="F:transmembrane transporter activity"/>
    <property type="evidence" value="ECO:0007669"/>
    <property type="project" value="InterPro"/>
</dbReference>
<name>A0A516R5K8_STRST</name>
<accession>A0A516R5K8</accession>
<dbReference type="Pfam" id="PF07690">
    <property type="entry name" value="MFS_1"/>
    <property type="match status" value="1"/>
</dbReference>
<feature type="domain" description="Major facilitator superfamily (MFS) profile" evidence="7">
    <location>
        <begin position="80"/>
        <end position="476"/>
    </location>
</feature>
<feature type="transmembrane region" description="Helical" evidence="6">
    <location>
        <begin position="301"/>
        <end position="322"/>
    </location>
</feature>
<evidence type="ECO:0000256" key="3">
    <source>
        <dbReference type="ARBA" id="ARBA00022989"/>
    </source>
</evidence>
<dbReference type="InterPro" id="IPR020846">
    <property type="entry name" value="MFS_dom"/>
</dbReference>
<feature type="region of interest" description="Disordered" evidence="5">
    <location>
        <begin position="28"/>
        <end position="52"/>
    </location>
</feature>
<evidence type="ECO:0000256" key="2">
    <source>
        <dbReference type="ARBA" id="ARBA00022692"/>
    </source>
</evidence>
<reference evidence="8 9" key="1">
    <citation type="journal article" date="2019" name="J. Ind. Microbiol. Biotechnol.">
        <title>The complete genomic sequence of Streptomyces spectabilis NRRL-2792 and identification of secondary metabolite biosynthetic gene clusters.</title>
        <authorList>
            <person name="Sinha A."/>
            <person name="Phillips-Salemka S."/>
            <person name="Niraula T.A."/>
            <person name="Short K.A."/>
            <person name="Niraula N.P."/>
        </authorList>
    </citation>
    <scope>NUCLEOTIDE SEQUENCE [LARGE SCALE GENOMIC DNA]</scope>
    <source>
        <strain evidence="8 9">NRRL 2792</strain>
    </source>
</reference>
<gene>
    <name evidence="8" type="ORF">FH965_10275</name>
</gene>
<dbReference type="GO" id="GO:0005886">
    <property type="term" value="C:plasma membrane"/>
    <property type="evidence" value="ECO:0007669"/>
    <property type="project" value="UniProtKB-SubCell"/>
</dbReference>
<dbReference type="InterPro" id="IPR011701">
    <property type="entry name" value="MFS"/>
</dbReference>
<keyword evidence="2 6" id="KW-0812">Transmembrane</keyword>
<feature type="transmembrane region" description="Helical" evidence="6">
    <location>
        <begin position="457"/>
        <end position="479"/>
    </location>
</feature>
<organism evidence="8 9">
    <name type="scientific">Streptomyces spectabilis</name>
    <dbReference type="NCBI Taxonomy" id="68270"/>
    <lineage>
        <taxon>Bacteria</taxon>
        <taxon>Bacillati</taxon>
        <taxon>Actinomycetota</taxon>
        <taxon>Actinomycetes</taxon>
        <taxon>Kitasatosporales</taxon>
        <taxon>Streptomycetaceae</taxon>
        <taxon>Streptomyces</taxon>
    </lineage>
</organism>
<evidence type="ECO:0000256" key="1">
    <source>
        <dbReference type="ARBA" id="ARBA00004651"/>
    </source>
</evidence>
<feature type="transmembrane region" description="Helical" evidence="6">
    <location>
        <begin position="83"/>
        <end position="106"/>
    </location>
</feature>
<feature type="transmembrane region" description="Helical" evidence="6">
    <location>
        <begin position="244"/>
        <end position="262"/>
    </location>
</feature>
<feature type="transmembrane region" description="Helical" evidence="6">
    <location>
        <begin position="118"/>
        <end position="140"/>
    </location>
</feature>
<comment type="subcellular location">
    <subcellularLocation>
        <location evidence="1">Cell membrane</location>
        <topology evidence="1">Multi-pass membrane protein</topology>
    </subcellularLocation>
</comment>
<evidence type="ECO:0000256" key="6">
    <source>
        <dbReference type="SAM" id="Phobius"/>
    </source>
</evidence>
<dbReference type="PANTHER" id="PTHR23534:SF1">
    <property type="entry name" value="MAJOR FACILITATOR SUPERFAMILY PROTEIN"/>
    <property type="match status" value="1"/>
</dbReference>
<proteinExistence type="predicted"/>
<keyword evidence="4 6" id="KW-0472">Membrane</keyword>
<dbReference type="Proteomes" id="UP000316806">
    <property type="component" value="Chromosome"/>
</dbReference>
<keyword evidence="3 6" id="KW-1133">Transmembrane helix</keyword>
<feature type="transmembrane region" description="Helical" evidence="6">
    <location>
        <begin position="328"/>
        <end position="348"/>
    </location>
</feature>
<feature type="transmembrane region" description="Helical" evidence="6">
    <location>
        <begin position="391"/>
        <end position="412"/>
    </location>
</feature>
<dbReference type="SUPFAM" id="SSF103473">
    <property type="entry name" value="MFS general substrate transporter"/>
    <property type="match status" value="1"/>
</dbReference>
<feature type="transmembrane region" description="Helical" evidence="6">
    <location>
        <begin position="147"/>
        <end position="167"/>
    </location>
</feature>
<evidence type="ECO:0000313" key="8">
    <source>
        <dbReference type="EMBL" id="QDQ10923.1"/>
    </source>
</evidence>
<dbReference type="PROSITE" id="PS50850">
    <property type="entry name" value="MFS"/>
    <property type="match status" value="1"/>
</dbReference>
<sequence length="485" mass="47356">MSVCRCLLAHCARERILHIPVSPAPPERCAAPGTAAAPPGAVPSGHPVGHGLGRRAMTATERVSAGPVDVADLPALRRRVSGVLVASQILGGLGVATGIALAAVLATEVSGSESLSGLAPTATVAGTAVLSVPLAALMTARGRRPGLVLAYLIGALGAAVVVVAAAVESFPLLLVGMAGFGAASAANLQARFAAADLAEPSARARAISNVVWATTIGAVLGPNIAAPAGRSVSALGIPKASGAFVWAAGVFLLSAVVVAVLLRPDPLLTARALEPDADTSAASGSLRAGIAAVAASGKARLALVTVAIAHTAMVSIMSMTPVDLGHHGASIDLIGLVISGHIAGMYAFSPVMGRLADRLGRLSVIGLCVGLLAVSALLAGTAGGNHAQTAVGLFVLGLGWSAGLVSGSALLTDSVPPGARAAAQGLSDLTMNAAAGVGGAVAGLVVARASYGWLNLAAALLLLPLAALALFGGGSRAAARQRAEP</sequence>
<feature type="transmembrane region" description="Helical" evidence="6">
    <location>
        <begin position="433"/>
        <end position="451"/>
    </location>
</feature>
<evidence type="ECO:0000259" key="7">
    <source>
        <dbReference type="PROSITE" id="PS50850"/>
    </source>
</evidence>
<feature type="transmembrane region" description="Helical" evidence="6">
    <location>
        <begin position="360"/>
        <end position="379"/>
    </location>
</feature>